<dbReference type="InterPro" id="IPR050620">
    <property type="entry name" value="Thioredoxin_H-type-like"/>
</dbReference>
<protein>
    <recommendedName>
        <fullName evidence="5">Thioredoxin domain-containing protein</fullName>
    </recommendedName>
</protein>
<organism evidence="6 7">
    <name type="scientific">Musa balbisiana</name>
    <name type="common">Banana</name>
    <dbReference type="NCBI Taxonomy" id="52838"/>
    <lineage>
        <taxon>Eukaryota</taxon>
        <taxon>Viridiplantae</taxon>
        <taxon>Streptophyta</taxon>
        <taxon>Embryophyta</taxon>
        <taxon>Tracheophyta</taxon>
        <taxon>Spermatophyta</taxon>
        <taxon>Magnoliopsida</taxon>
        <taxon>Liliopsida</taxon>
        <taxon>Zingiberales</taxon>
        <taxon>Musaceae</taxon>
        <taxon>Musa</taxon>
    </lineage>
</organism>
<dbReference type="Proteomes" id="UP000317650">
    <property type="component" value="Chromosome 9"/>
</dbReference>
<evidence type="ECO:0000259" key="5">
    <source>
        <dbReference type="PROSITE" id="PS51352"/>
    </source>
</evidence>
<feature type="chain" id="PRO_5020445055" description="Thioredoxin domain-containing protein" evidence="4">
    <location>
        <begin position="24"/>
        <end position="159"/>
    </location>
</feature>
<name>A0A4S8IGX7_MUSBA</name>
<dbReference type="EMBL" id="PYDT01000010">
    <property type="protein sequence ID" value="THU47525.1"/>
    <property type="molecule type" value="Genomic_DNA"/>
</dbReference>
<keyword evidence="1" id="KW-0813">Transport</keyword>
<reference evidence="6 7" key="1">
    <citation type="journal article" date="2019" name="Nat. Plants">
        <title>Genome sequencing of Musa balbisiana reveals subgenome evolution and function divergence in polyploid bananas.</title>
        <authorList>
            <person name="Yao X."/>
        </authorList>
    </citation>
    <scope>NUCLEOTIDE SEQUENCE [LARGE SCALE GENOMIC DNA]</scope>
    <source>
        <strain evidence="7">cv. DH-PKW</strain>
        <tissue evidence="6">Leaves</tissue>
    </source>
</reference>
<dbReference type="PROSITE" id="PS00194">
    <property type="entry name" value="THIOREDOXIN_1"/>
    <property type="match status" value="1"/>
</dbReference>
<accession>A0A4S8IGX7</accession>
<dbReference type="CDD" id="cd02947">
    <property type="entry name" value="TRX_family"/>
    <property type="match status" value="1"/>
</dbReference>
<dbReference type="AlphaFoldDB" id="A0A4S8IGX7"/>
<dbReference type="SUPFAM" id="SSF52833">
    <property type="entry name" value="Thioredoxin-like"/>
    <property type="match status" value="1"/>
</dbReference>
<evidence type="ECO:0000256" key="2">
    <source>
        <dbReference type="ARBA" id="ARBA00023157"/>
    </source>
</evidence>
<dbReference type="InterPro" id="IPR017937">
    <property type="entry name" value="Thioredoxin_CS"/>
</dbReference>
<sequence>MLDHYQQWLVNLLFVLGLSSQMGNCIRKNVRNTGNEDEVDFRGGNVHVITSKSDWEQKIAEANKDGKIVVANFSATWCGPCRTVAPVYRELSEKYPSLIFLTIDVDNLMDFCLSWDISATPTFFFLKDGQQLDKLIGANRPELEHKILTLAGSTMPSSN</sequence>
<feature type="signal peptide" evidence="4">
    <location>
        <begin position="1"/>
        <end position="23"/>
    </location>
</feature>
<evidence type="ECO:0000256" key="4">
    <source>
        <dbReference type="SAM" id="SignalP"/>
    </source>
</evidence>
<keyword evidence="3" id="KW-0676">Redox-active center</keyword>
<evidence type="ECO:0000256" key="3">
    <source>
        <dbReference type="ARBA" id="ARBA00023284"/>
    </source>
</evidence>
<dbReference type="PANTHER" id="PTHR10438">
    <property type="entry name" value="THIOREDOXIN"/>
    <property type="match status" value="1"/>
</dbReference>
<dbReference type="PANTHER" id="PTHR10438:SF434">
    <property type="entry name" value="THIOREDOXIN H9"/>
    <property type="match status" value="1"/>
</dbReference>
<comment type="caution">
    <text evidence="6">The sequence shown here is derived from an EMBL/GenBank/DDBJ whole genome shotgun (WGS) entry which is preliminary data.</text>
</comment>
<dbReference type="PROSITE" id="PS51352">
    <property type="entry name" value="THIOREDOXIN_2"/>
    <property type="match status" value="1"/>
</dbReference>
<evidence type="ECO:0000256" key="1">
    <source>
        <dbReference type="ARBA" id="ARBA00022982"/>
    </source>
</evidence>
<feature type="domain" description="Thioredoxin" evidence="5">
    <location>
        <begin position="16"/>
        <end position="152"/>
    </location>
</feature>
<evidence type="ECO:0000313" key="6">
    <source>
        <dbReference type="EMBL" id="THU47525.1"/>
    </source>
</evidence>
<dbReference type="Gene3D" id="3.40.30.10">
    <property type="entry name" value="Glutaredoxin"/>
    <property type="match status" value="1"/>
</dbReference>
<keyword evidence="1" id="KW-0249">Electron transport</keyword>
<dbReference type="STRING" id="52838.A0A4S8IGX7"/>
<proteinExistence type="predicted"/>
<dbReference type="InterPro" id="IPR013766">
    <property type="entry name" value="Thioredoxin_domain"/>
</dbReference>
<dbReference type="FunFam" id="3.40.30.10:FF:000245">
    <property type="entry name" value="Thioredoxin"/>
    <property type="match status" value="1"/>
</dbReference>
<dbReference type="Pfam" id="PF00085">
    <property type="entry name" value="Thioredoxin"/>
    <property type="match status" value="1"/>
</dbReference>
<evidence type="ECO:0000313" key="7">
    <source>
        <dbReference type="Proteomes" id="UP000317650"/>
    </source>
</evidence>
<keyword evidence="7" id="KW-1185">Reference proteome</keyword>
<gene>
    <name evidence="6" type="ORF">C4D60_Mb09t16440</name>
</gene>
<keyword evidence="4" id="KW-0732">Signal</keyword>
<dbReference type="InterPro" id="IPR036249">
    <property type="entry name" value="Thioredoxin-like_sf"/>
</dbReference>
<dbReference type="PRINTS" id="PR00421">
    <property type="entry name" value="THIOREDOXIN"/>
</dbReference>
<keyword evidence="2" id="KW-1015">Disulfide bond</keyword>